<reference evidence="1 2" key="1">
    <citation type="journal article" date="2007" name="PLoS Genet.">
        <title>Patterns and implications of gene gain and loss in the evolution of Prochlorococcus.</title>
        <authorList>
            <person name="Kettler G.C."/>
            <person name="Martiny A.C."/>
            <person name="Huang K."/>
            <person name="Zucker J."/>
            <person name="Coleman M.L."/>
            <person name="Rodrigue S."/>
            <person name="Chen F."/>
            <person name="Lapidus A."/>
            <person name="Ferriera S."/>
            <person name="Johnson J."/>
            <person name="Steglich C."/>
            <person name="Church G.M."/>
            <person name="Richardson P."/>
            <person name="Chisholm S.W."/>
        </authorList>
    </citation>
    <scope>NUCLEOTIDE SEQUENCE [LARGE SCALE GENOMIC DNA]</scope>
    <source>
        <strain evidence="1 2">MIT 9303</strain>
    </source>
</reference>
<accession>A2C767</accession>
<dbReference type="Proteomes" id="UP000002274">
    <property type="component" value="Chromosome"/>
</dbReference>
<dbReference type="RefSeq" id="WP_011825247.1">
    <property type="nucleotide sequence ID" value="NC_008820.1"/>
</dbReference>
<protein>
    <submittedName>
        <fullName evidence="1">Uncharacterized protein</fullName>
    </submittedName>
</protein>
<dbReference type="STRING" id="59922.P9303_05751"/>
<name>A2C767_PROM3</name>
<sequence length="41" mass="4436">MALEFRSSLNQRALVGVMRLRGNHLASVDEKALTIGLGLPT</sequence>
<dbReference type="KEGG" id="pmf:P9303_05751"/>
<proteinExistence type="predicted"/>
<dbReference type="EMBL" id="CP000554">
    <property type="protein sequence ID" value="ABM77327.1"/>
    <property type="molecule type" value="Genomic_DNA"/>
</dbReference>
<dbReference type="HOGENOM" id="CLU_3275043_0_0_3"/>
<evidence type="ECO:0000313" key="2">
    <source>
        <dbReference type="Proteomes" id="UP000002274"/>
    </source>
</evidence>
<organism evidence="1 2">
    <name type="scientific">Prochlorococcus marinus (strain MIT 9303)</name>
    <dbReference type="NCBI Taxonomy" id="59922"/>
    <lineage>
        <taxon>Bacteria</taxon>
        <taxon>Bacillati</taxon>
        <taxon>Cyanobacteriota</taxon>
        <taxon>Cyanophyceae</taxon>
        <taxon>Synechococcales</taxon>
        <taxon>Prochlorococcaceae</taxon>
        <taxon>Prochlorococcus</taxon>
    </lineage>
</organism>
<evidence type="ECO:0000313" key="1">
    <source>
        <dbReference type="EMBL" id="ABM77327.1"/>
    </source>
</evidence>
<dbReference type="AlphaFoldDB" id="A2C767"/>
<gene>
    <name evidence="1" type="ordered locus">P9303_05751</name>
</gene>